<evidence type="ECO:0000313" key="1">
    <source>
        <dbReference type="EMBL" id="NWJ43467.1"/>
    </source>
</evidence>
<dbReference type="Proteomes" id="UP000523105">
    <property type="component" value="Unassembled WGS sequence"/>
</dbReference>
<protein>
    <submittedName>
        <fullName evidence="1">Uncharacterized protein</fullName>
    </submittedName>
</protein>
<organism evidence="1 2">
    <name type="scientific">Marine Group I thaumarchaeote</name>
    <dbReference type="NCBI Taxonomy" id="2511932"/>
    <lineage>
        <taxon>Archaea</taxon>
        <taxon>Nitrososphaerota</taxon>
        <taxon>Marine Group I</taxon>
    </lineage>
</organism>
<reference evidence="1 2" key="1">
    <citation type="journal article" date="2019" name="Environ. Microbiol.">
        <title>Genomics insights into ecotype formation of ammonia-oxidizing archaea in the deep ocean.</title>
        <authorList>
            <person name="Wang Y."/>
            <person name="Huang J.M."/>
            <person name="Cui G.J."/>
            <person name="Nunoura T."/>
            <person name="Takaki Y."/>
            <person name="Li W.L."/>
            <person name="Li J."/>
            <person name="Gao Z.M."/>
            <person name="Takai K."/>
            <person name="Zhang A.Q."/>
            <person name="Stepanauskas R."/>
        </authorList>
    </citation>
    <scope>NUCLEOTIDE SEQUENCE [LARGE SCALE GENOMIC DNA]</scope>
    <source>
        <strain evidence="1 2">L15b</strain>
    </source>
</reference>
<gene>
    <name evidence="1" type="ORF">HX837_04570</name>
</gene>
<sequence length="62" mass="7220">MKQIKEMNRKELLDHMLALVSEVQHLYTMLQPHDTGHIHTTIGMLSSRIDDIKDCLAFDKDN</sequence>
<proteinExistence type="predicted"/>
<dbReference type="AlphaFoldDB" id="A0A7K4MQC8"/>
<name>A0A7K4MQC8_9ARCH</name>
<evidence type="ECO:0000313" key="2">
    <source>
        <dbReference type="Proteomes" id="UP000523105"/>
    </source>
</evidence>
<accession>A0A7K4MQC8</accession>
<dbReference type="EMBL" id="JACASV010000026">
    <property type="protein sequence ID" value="NWJ43467.1"/>
    <property type="molecule type" value="Genomic_DNA"/>
</dbReference>
<comment type="caution">
    <text evidence="1">The sequence shown here is derived from an EMBL/GenBank/DDBJ whole genome shotgun (WGS) entry which is preliminary data.</text>
</comment>